<proteinExistence type="predicted"/>
<reference evidence="1 2" key="1">
    <citation type="submission" date="2024-05" db="EMBL/GenBank/DDBJ databases">
        <authorList>
            <person name="Duchaud E."/>
        </authorList>
    </citation>
    <scope>NUCLEOTIDE SEQUENCE [LARGE SCALE GENOMIC DNA]</scope>
    <source>
        <strain evidence="1">Ena-SAMPLE-TAB-13-05-2024-13:56:06:370-140305</strain>
    </source>
</reference>
<protein>
    <submittedName>
        <fullName evidence="1">DUF3781 domain-containing protein</fullName>
    </submittedName>
</protein>
<dbReference type="Pfam" id="PF12636">
    <property type="entry name" value="DUF3781"/>
    <property type="match status" value="1"/>
</dbReference>
<dbReference type="RefSeq" id="WP_348737125.1">
    <property type="nucleotide sequence ID" value="NZ_CAXJRC010000005.1"/>
</dbReference>
<name>A0ABM9PI48_9FLAO</name>
<dbReference type="InterPro" id="IPR024229">
    <property type="entry name" value="DUF3781"/>
</dbReference>
<keyword evidence="2" id="KW-1185">Reference proteome</keyword>
<gene>
    <name evidence="1" type="ORF">T190115A13A_140040</name>
</gene>
<dbReference type="Proteomes" id="UP001497602">
    <property type="component" value="Unassembled WGS sequence"/>
</dbReference>
<sequence>MSDYKKEILNKICYTELVYNRINKKLSLALSKQEIEALVSTILLETDESYFVKKGKNIYITNNEKNIRLTVNSYTNRVITADKLPFIISK</sequence>
<evidence type="ECO:0000313" key="2">
    <source>
        <dbReference type="Proteomes" id="UP001497602"/>
    </source>
</evidence>
<comment type="caution">
    <text evidence="1">The sequence shown here is derived from an EMBL/GenBank/DDBJ whole genome shotgun (WGS) entry which is preliminary data.</text>
</comment>
<organism evidence="1 2">
    <name type="scientific">Tenacibaculum vairaonense</name>
    <dbReference type="NCBI Taxonomy" id="3137860"/>
    <lineage>
        <taxon>Bacteria</taxon>
        <taxon>Pseudomonadati</taxon>
        <taxon>Bacteroidota</taxon>
        <taxon>Flavobacteriia</taxon>
        <taxon>Flavobacteriales</taxon>
        <taxon>Flavobacteriaceae</taxon>
        <taxon>Tenacibaculum</taxon>
    </lineage>
</organism>
<dbReference type="EMBL" id="CAXJRC010000005">
    <property type="protein sequence ID" value="CAL2105273.1"/>
    <property type="molecule type" value="Genomic_DNA"/>
</dbReference>
<evidence type="ECO:0000313" key="1">
    <source>
        <dbReference type="EMBL" id="CAL2105273.1"/>
    </source>
</evidence>
<accession>A0ABM9PI48</accession>